<dbReference type="PRINTS" id="PR01217">
    <property type="entry name" value="PRICHEXTENSN"/>
</dbReference>
<feature type="compositionally biased region" description="Basic and acidic residues" evidence="1">
    <location>
        <begin position="363"/>
        <end position="372"/>
    </location>
</feature>
<feature type="region of interest" description="Disordered" evidence="1">
    <location>
        <begin position="351"/>
        <end position="373"/>
    </location>
</feature>
<protein>
    <recommendedName>
        <fullName evidence="5">TolA protein</fullName>
    </recommendedName>
</protein>
<feature type="compositionally biased region" description="Basic and acidic residues" evidence="1">
    <location>
        <begin position="205"/>
        <end position="223"/>
    </location>
</feature>
<dbReference type="GeneID" id="24259552"/>
<dbReference type="RefSeq" id="WP_038589294.1">
    <property type="nucleotide sequence ID" value="NZ_HG938353.1"/>
</dbReference>
<keyword evidence="2" id="KW-0732">Signal</keyword>
<dbReference type="KEGG" id="ngg:RG540_CH29860"/>
<dbReference type="Proteomes" id="UP000028181">
    <property type="component" value="Chromosome I"/>
</dbReference>
<keyword evidence="4" id="KW-1185">Reference proteome</keyword>
<feature type="compositionally biased region" description="Pro residues" evidence="1">
    <location>
        <begin position="143"/>
        <end position="167"/>
    </location>
</feature>
<evidence type="ECO:0008006" key="5">
    <source>
        <dbReference type="Google" id="ProtNLM"/>
    </source>
</evidence>
<feature type="compositionally biased region" description="Polar residues" evidence="1">
    <location>
        <begin position="73"/>
        <end position="82"/>
    </location>
</feature>
<dbReference type="HOGENOM" id="CLU_066414_0_0_5"/>
<dbReference type="AlphaFoldDB" id="A0A068STR1"/>
<feature type="signal peptide" evidence="2">
    <location>
        <begin position="1"/>
        <end position="27"/>
    </location>
</feature>
<sequence>MKVSLGTSLVLHSLVLGLALVSLSAPASFDVADVEALPVDIVPVESITQTQQGDKKAPPSQKPSPKETKNQKIVDNAQNAGENNVDLKTPPTPTTKPQPTETTAAPKPVERPTPTPTPEQNQVKDIVKEETAPKPTEMAALPQPKPEIMPPKPEPTPPKPEPTPPKPEAAKPTPAPLQSENTSETGELPQSVPAPASRPQPPKPEPPKEQAKPVEKPAEKPAETKPVAAKATETAKTDNKSTASVKPSDKKEGKQQETAKSSSSMASDFNADQIAALLNKQEASGGGAKRSKEVASIGATKTIGTALSSSEIDNVKGQIQGNWALVGGLTGVSEVRVKIRVQLDQSGNIVGEPEVTATGGPEGTRRAVEGSTRRALMKSAPLKNLPAAKYEGEKGWNVLVLNFDPSEFAL</sequence>
<reference evidence="4" key="1">
    <citation type="journal article" date="2014" name="BMC Genomics">
        <title>Genome sequencing of two Neorhizobium galegae strains reveals a noeT gene responsible for the unusual acetylation of the nodulation factors.</title>
        <authorList>
            <person name="Osterman J."/>
            <person name="Marsh J."/>
            <person name="Laine P.K."/>
            <person name="Zeng Z."/>
            <person name="Alatalo E."/>
            <person name="Sullivan J.T."/>
            <person name="Young J.P."/>
            <person name="Thomas-Oates J."/>
            <person name="Paulin L."/>
            <person name="Lindstrom K."/>
        </authorList>
    </citation>
    <scope>NUCLEOTIDE SEQUENCE [LARGE SCALE GENOMIC DNA]</scope>
    <source>
        <strain evidence="4">HAMBI 540</strain>
    </source>
</reference>
<feature type="compositionally biased region" description="Low complexity" evidence="1">
    <location>
        <begin position="97"/>
        <end position="107"/>
    </location>
</feature>
<evidence type="ECO:0000256" key="1">
    <source>
        <dbReference type="SAM" id="MobiDB-lite"/>
    </source>
</evidence>
<dbReference type="PATRIC" id="fig|1028800.3.peg.3025"/>
<name>A0A068STR1_NEOGA</name>
<evidence type="ECO:0000313" key="3">
    <source>
        <dbReference type="EMBL" id="CDN49151.1"/>
    </source>
</evidence>
<dbReference type="OrthoDB" id="7161229at2"/>
<accession>A0A068STR1</accession>
<evidence type="ECO:0000256" key="2">
    <source>
        <dbReference type="SAM" id="SignalP"/>
    </source>
</evidence>
<feature type="chain" id="PRO_5001653376" description="TolA protein" evidence="2">
    <location>
        <begin position="28"/>
        <end position="410"/>
    </location>
</feature>
<feature type="region of interest" description="Disordered" evidence="1">
    <location>
        <begin position="47"/>
        <end position="267"/>
    </location>
</feature>
<dbReference type="EMBL" id="HG938353">
    <property type="protein sequence ID" value="CDN49151.1"/>
    <property type="molecule type" value="Genomic_DNA"/>
</dbReference>
<organism evidence="3 4">
    <name type="scientific">Neorhizobium galegae bv. orientalis str. HAMBI 540</name>
    <dbReference type="NCBI Taxonomy" id="1028800"/>
    <lineage>
        <taxon>Bacteria</taxon>
        <taxon>Pseudomonadati</taxon>
        <taxon>Pseudomonadota</taxon>
        <taxon>Alphaproteobacteria</taxon>
        <taxon>Hyphomicrobiales</taxon>
        <taxon>Rhizobiaceae</taxon>
        <taxon>Rhizobium/Agrobacterium group</taxon>
        <taxon>Neorhizobium</taxon>
    </lineage>
</organism>
<proteinExistence type="predicted"/>
<evidence type="ECO:0000313" key="4">
    <source>
        <dbReference type="Proteomes" id="UP000028181"/>
    </source>
</evidence>
<feature type="compositionally biased region" description="Basic and acidic residues" evidence="1">
    <location>
        <begin position="247"/>
        <end position="257"/>
    </location>
</feature>
<gene>
    <name evidence="3" type="ORF">RG540_CH29860</name>
</gene>
<feature type="compositionally biased region" description="Polar residues" evidence="1">
    <location>
        <begin position="258"/>
        <end position="267"/>
    </location>
</feature>
<dbReference type="Gene3D" id="3.30.1150.10">
    <property type="match status" value="1"/>
</dbReference>
<dbReference type="eggNOG" id="COG3266">
    <property type="taxonomic scope" value="Bacteria"/>
</dbReference>